<keyword evidence="1" id="KW-0732">Signal</keyword>
<protein>
    <recommendedName>
        <fullName evidence="4">SbsA Ig-like domain-containing protein</fullName>
    </recommendedName>
</protein>
<feature type="chain" id="PRO_5043014290" description="SbsA Ig-like domain-containing protein" evidence="1">
    <location>
        <begin position="22"/>
        <end position="96"/>
    </location>
</feature>
<evidence type="ECO:0000313" key="2">
    <source>
        <dbReference type="EMBL" id="MBT1712549.1"/>
    </source>
</evidence>
<name>A0AAP2E5V0_9BACT</name>
<dbReference type="AlphaFoldDB" id="A0AAP2E5V0"/>
<keyword evidence="3" id="KW-1185">Reference proteome</keyword>
<evidence type="ECO:0008006" key="4">
    <source>
        <dbReference type="Google" id="ProtNLM"/>
    </source>
</evidence>
<sequence>MKKYNSFTSLAALTLTLTLFLAGCVDNSLEETPQDDNFPLQLVLDAEEGADLADAEDYDIEIRFADYLPGASLPSTTMTLDYRIENLEGTLEGAVV</sequence>
<gene>
    <name evidence="2" type="ORF">KK062_30220</name>
</gene>
<proteinExistence type="predicted"/>
<dbReference type="RefSeq" id="WP_254088096.1">
    <property type="nucleotide sequence ID" value="NZ_JAHESE010000150.1"/>
</dbReference>
<feature type="signal peptide" evidence="1">
    <location>
        <begin position="1"/>
        <end position="21"/>
    </location>
</feature>
<reference evidence="2 3" key="1">
    <citation type="submission" date="2021-05" db="EMBL/GenBank/DDBJ databases">
        <title>A Polyphasic approach of four new species of the genus Ohtaekwangia: Ohtaekwangia histidinii sp. nov., Ohtaekwangia cretensis sp. nov., Ohtaekwangia indiensis sp. nov., Ohtaekwangia reichenbachii sp. nov. from diverse environment.</title>
        <authorList>
            <person name="Octaviana S."/>
        </authorList>
    </citation>
    <scope>NUCLEOTIDE SEQUENCE [LARGE SCALE GENOMIC DNA]</scope>
    <source>
        <strain evidence="2 3">PWU5</strain>
    </source>
</reference>
<evidence type="ECO:0000313" key="3">
    <source>
        <dbReference type="Proteomes" id="UP001319080"/>
    </source>
</evidence>
<accession>A0AAP2E5V0</accession>
<feature type="non-terminal residue" evidence="2">
    <location>
        <position position="96"/>
    </location>
</feature>
<dbReference type="EMBL" id="JAHESE010000150">
    <property type="protein sequence ID" value="MBT1712549.1"/>
    <property type="molecule type" value="Genomic_DNA"/>
</dbReference>
<comment type="caution">
    <text evidence="2">The sequence shown here is derived from an EMBL/GenBank/DDBJ whole genome shotgun (WGS) entry which is preliminary data.</text>
</comment>
<evidence type="ECO:0000256" key="1">
    <source>
        <dbReference type="SAM" id="SignalP"/>
    </source>
</evidence>
<organism evidence="2 3">
    <name type="scientific">Dawidia cretensis</name>
    <dbReference type="NCBI Taxonomy" id="2782350"/>
    <lineage>
        <taxon>Bacteria</taxon>
        <taxon>Pseudomonadati</taxon>
        <taxon>Bacteroidota</taxon>
        <taxon>Cytophagia</taxon>
        <taxon>Cytophagales</taxon>
        <taxon>Chryseotaleaceae</taxon>
        <taxon>Dawidia</taxon>
    </lineage>
</organism>
<dbReference type="PROSITE" id="PS51257">
    <property type="entry name" value="PROKAR_LIPOPROTEIN"/>
    <property type="match status" value="1"/>
</dbReference>
<dbReference type="Proteomes" id="UP001319080">
    <property type="component" value="Unassembled WGS sequence"/>
</dbReference>